<organism evidence="8">
    <name type="scientific">marine sediment metagenome</name>
    <dbReference type="NCBI Taxonomy" id="412755"/>
    <lineage>
        <taxon>unclassified sequences</taxon>
        <taxon>metagenomes</taxon>
        <taxon>ecological metagenomes</taxon>
    </lineage>
</organism>
<dbReference type="PANTHER" id="PTHR30389:SF17">
    <property type="entry name" value="L(+)-TARTRATE DEHYDRATASE SUBUNIT ALPHA-RELATED"/>
    <property type="match status" value="1"/>
</dbReference>
<evidence type="ECO:0000256" key="6">
    <source>
        <dbReference type="ARBA" id="ARBA00023239"/>
    </source>
</evidence>
<comment type="similarity">
    <text evidence="1">Belongs to the class-I fumarase family.</text>
</comment>
<evidence type="ECO:0000256" key="1">
    <source>
        <dbReference type="ARBA" id="ARBA00008876"/>
    </source>
</evidence>
<evidence type="ECO:0000259" key="7">
    <source>
        <dbReference type="Pfam" id="PF05681"/>
    </source>
</evidence>
<accession>A0A0F8ZP28</accession>
<gene>
    <name evidence="8" type="ORF">LCGC14_2670940</name>
</gene>
<keyword evidence="3" id="KW-0479">Metal-binding</keyword>
<evidence type="ECO:0000256" key="3">
    <source>
        <dbReference type="ARBA" id="ARBA00022723"/>
    </source>
</evidence>
<dbReference type="NCBIfam" id="TIGR00722">
    <property type="entry name" value="ttdA_fumA_fumB"/>
    <property type="match status" value="1"/>
</dbReference>
<proteinExistence type="inferred from homology"/>
<dbReference type="GO" id="GO:0016829">
    <property type="term" value="F:lyase activity"/>
    <property type="evidence" value="ECO:0007669"/>
    <property type="project" value="UniProtKB-KW"/>
</dbReference>
<keyword evidence="6" id="KW-0456">Lyase</keyword>
<evidence type="ECO:0000256" key="4">
    <source>
        <dbReference type="ARBA" id="ARBA00023004"/>
    </source>
</evidence>
<dbReference type="NCBIfam" id="NF004885">
    <property type="entry name" value="PRK06246.1"/>
    <property type="match status" value="1"/>
</dbReference>
<keyword evidence="5" id="KW-0411">Iron-sulfur</keyword>
<evidence type="ECO:0000313" key="8">
    <source>
        <dbReference type="EMBL" id="KKK95622.1"/>
    </source>
</evidence>
<dbReference type="InterPro" id="IPR051208">
    <property type="entry name" value="Class-I_Fumarase/Tartrate_DH"/>
</dbReference>
<reference evidence="8" key="1">
    <citation type="journal article" date="2015" name="Nature">
        <title>Complex archaea that bridge the gap between prokaryotes and eukaryotes.</title>
        <authorList>
            <person name="Spang A."/>
            <person name="Saw J.H."/>
            <person name="Jorgensen S.L."/>
            <person name="Zaremba-Niedzwiedzka K."/>
            <person name="Martijn J."/>
            <person name="Lind A.E."/>
            <person name="van Eijk R."/>
            <person name="Schleper C."/>
            <person name="Guy L."/>
            <person name="Ettema T.J."/>
        </authorList>
    </citation>
    <scope>NUCLEOTIDE SEQUENCE</scope>
</reference>
<comment type="caution">
    <text evidence="8">The sequence shown here is derived from an EMBL/GenBank/DDBJ whole genome shotgun (WGS) entry which is preliminary data.</text>
</comment>
<keyword evidence="2" id="KW-0004">4Fe-4S</keyword>
<evidence type="ECO:0000256" key="2">
    <source>
        <dbReference type="ARBA" id="ARBA00022485"/>
    </source>
</evidence>
<dbReference type="AlphaFoldDB" id="A0A0F8ZP28"/>
<dbReference type="PANTHER" id="PTHR30389">
    <property type="entry name" value="FUMARATE HYDRATASE-RELATED"/>
    <property type="match status" value="1"/>
</dbReference>
<dbReference type="GO" id="GO:0046872">
    <property type="term" value="F:metal ion binding"/>
    <property type="evidence" value="ECO:0007669"/>
    <property type="project" value="UniProtKB-KW"/>
</dbReference>
<sequence length="270" mass="29243">LVQKANFELQDDVVDVIKEMEKKEESPAGKEVIKQILENAKIAKCDKLGLCQDTGLAVFFVELGEDVELKKDDGLGSLRDAFFEGTRAGYEEGYLRKSVVEDPIRRKNTGDNTPAYIHWEVVPGDAFNVTFIAKGGGAENMSAIRMFAPAAGMEGVEDFVVETADKAGSNPCPPIIVGVGVGGNFEYSALLAKKALLRKPLGSHNSDSFYADMERRLLERINNLGIGPQGMGGRITALAVQVEAFPCHIASMPAAVNIQCHSHRVLSFSL</sequence>
<dbReference type="GO" id="GO:0051539">
    <property type="term" value="F:4 iron, 4 sulfur cluster binding"/>
    <property type="evidence" value="ECO:0007669"/>
    <property type="project" value="UniProtKB-KW"/>
</dbReference>
<dbReference type="Pfam" id="PF05681">
    <property type="entry name" value="Fumerase"/>
    <property type="match status" value="1"/>
</dbReference>
<name>A0A0F8ZP28_9ZZZZ</name>
<feature type="domain" description="Fe-S hydro-lyase tartrate dehydratase alpha-type catalytic" evidence="7">
    <location>
        <begin position="1"/>
        <end position="266"/>
    </location>
</feature>
<dbReference type="InterPro" id="IPR004646">
    <property type="entry name" value="Fe-S_hydro-lyase_TtdA-typ_cat"/>
</dbReference>
<evidence type="ECO:0000256" key="5">
    <source>
        <dbReference type="ARBA" id="ARBA00023014"/>
    </source>
</evidence>
<feature type="non-terminal residue" evidence="8">
    <location>
        <position position="1"/>
    </location>
</feature>
<protein>
    <recommendedName>
        <fullName evidence="7">Fe-S hydro-lyase tartrate dehydratase alpha-type catalytic domain-containing protein</fullName>
    </recommendedName>
</protein>
<dbReference type="EMBL" id="LAZR01046831">
    <property type="protein sequence ID" value="KKK95622.1"/>
    <property type="molecule type" value="Genomic_DNA"/>
</dbReference>
<keyword evidence="4" id="KW-0408">Iron</keyword>